<reference evidence="2" key="1">
    <citation type="journal article" date="2020" name="Nat. Commun.">
        <title>Large-scale genome sequencing of mycorrhizal fungi provides insights into the early evolution of symbiotic traits.</title>
        <authorList>
            <person name="Miyauchi S."/>
            <person name="Kiss E."/>
            <person name="Kuo A."/>
            <person name="Drula E."/>
            <person name="Kohler A."/>
            <person name="Sanchez-Garcia M."/>
            <person name="Morin E."/>
            <person name="Andreopoulos B."/>
            <person name="Barry K.W."/>
            <person name="Bonito G."/>
            <person name="Buee M."/>
            <person name="Carver A."/>
            <person name="Chen C."/>
            <person name="Cichocki N."/>
            <person name="Clum A."/>
            <person name="Culley D."/>
            <person name="Crous P.W."/>
            <person name="Fauchery L."/>
            <person name="Girlanda M."/>
            <person name="Hayes R.D."/>
            <person name="Keri Z."/>
            <person name="LaButti K."/>
            <person name="Lipzen A."/>
            <person name="Lombard V."/>
            <person name="Magnuson J."/>
            <person name="Maillard F."/>
            <person name="Murat C."/>
            <person name="Nolan M."/>
            <person name="Ohm R.A."/>
            <person name="Pangilinan J."/>
            <person name="Pereira M.F."/>
            <person name="Perotto S."/>
            <person name="Peter M."/>
            <person name="Pfister S."/>
            <person name="Riley R."/>
            <person name="Sitrit Y."/>
            <person name="Stielow J.B."/>
            <person name="Szollosi G."/>
            <person name="Zifcakova L."/>
            <person name="Stursova M."/>
            <person name="Spatafora J.W."/>
            <person name="Tedersoo L."/>
            <person name="Vaario L.M."/>
            <person name="Yamada A."/>
            <person name="Yan M."/>
            <person name="Wang P."/>
            <person name="Xu J."/>
            <person name="Bruns T."/>
            <person name="Baldrian P."/>
            <person name="Vilgalys R."/>
            <person name="Dunand C."/>
            <person name="Henrissat B."/>
            <person name="Grigoriev I.V."/>
            <person name="Hibbett D."/>
            <person name="Nagy L.G."/>
            <person name="Martin F.M."/>
        </authorList>
    </citation>
    <scope>NUCLEOTIDE SEQUENCE</scope>
    <source>
        <strain evidence="2">UP504</strain>
    </source>
</reference>
<dbReference type="Gene3D" id="1.20.1280.50">
    <property type="match status" value="1"/>
</dbReference>
<dbReference type="PROSITE" id="PS50181">
    <property type="entry name" value="FBOX"/>
    <property type="match status" value="1"/>
</dbReference>
<dbReference type="InterPro" id="IPR001810">
    <property type="entry name" value="F-box_dom"/>
</dbReference>
<dbReference type="GO" id="GO:0006887">
    <property type="term" value="P:exocytosis"/>
    <property type="evidence" value="ECO:0007669"/>
    <property type="project" value="TreeGrafter"/>
</dbReference>
<evidence type="ECO:0000313" key="2">
    <source>
        <dbReference type="EMBL" id="KAF9516112.1"/>
    </source>
</evidence>
<dbReference type="InterPro" id="IPR036047">
    <property type="entry name" value="F-box-like_dom_sf"/>
</dbReference>
<dbReference type="Proteomes" id="UP000886523">
    <property type="component" value="Unassembled WGS sequence"/>
</dbReference>
<name>A0A9P6DW88_9AGAM</name>
<accession>A0A9P6DW88</accession>
<keyword evidence="3" id="KW-1185">Reference proteome</keyword>
<dbReference type="AlphaFoldDB" id="A0A9P6DW88"/>
<feature type="domain" description="F-box" evidence="1">
    <location>
        <begin position="32"/>
        <end position="78"/>
    </location>
</feature>
<dbReference type="Pfam" id="PF12937">
    <property type="entry name" value="F-box-like"/>
    <property type="match status" value="1"/>
</dbReference>
<organism evidence="2 3">
    <name type="scientific">Hydnum rufescens UP504</name>
    <dbReference type="NCBI Taxonomy" id="1448309"/>
    <lineage>
        <taxon>Eukaryota</taxon>
        <taxon>Fungi</taxon>
        <taxon>Dikarya</taxon>
        <taxon>Basidiomycota</taxon>
        <taxon>Agaricomycotina</taxon>
        <taxon>Agaricomycetes</taxon>
        <taxon>Cantharellales</taxon>
        <taxon>Hydnaceae</taxon>
        <taxon>Hydnum</taxon>
    </lineage>
</organism>
<protein>
    <recommendedName>
        <fullName evidence="1">F-box domain-containing protein</fullName>
    </recommendedName>
</protein>
<dbReference type="OrthoDB" id="5554140at2759"/>
<dbReference type="GO" id="GO:0000145">
    <property type="term" value="C:exocyst"/>
    <property type="evidence" value="ECO:0007669"/>
    <property type="project" value="TreeGrafter"/>
</dbReference>
<dbReference type="InterPro" id="IPR009976">
    <property type="entry name" value="Sec10-like"/>
</dbReference>
<dbReference type="GO" id="GO:0006893">
    <property type="term" value="P:Golgi to plasma membrane transport"/>
    <property type="evidence" value="ECO:0007669"/>
    <property type="project" value="TreeGrafter"/>
</dbReference>
<dbReference type="InterPro" id="IPR048627">
    <property type="entry name" value="Sec10_HB"/>
</dbReference>
<dbReference type="SUPFAM" id="SSF81383">
    <property type="entry name" value="F-box domain"/>
    <property type="match status" value="1"/>
</dbReference>
<dbReference type="Pfam" id="PF07393">
    <property type="entry name" value="Sec10_HB"/>
    <property type="match status" value="1"/>
</dbReference>
<dbReference type="PANTHER" id="PTHR12100:SF1">
    <property type="entry name" value="RECYCLIN-1"/>
    <property type="match status" value="1"/>
</dbReference>
<comment type="caution">
    <text evidence="2">The sequence shown here is derived from an EMBL/GenBank/DDBJ whole genome shotgun (WGS) entry which is preliminary data.</text>
</comment>
<sequence>MERWTTLEPVKLHGSQVPSTKKPWKPTPPDRYQYIGPLPADTHLLILDFLPVTSFSSYARVSRAFARLAQDERLWKKKCDVLGLQKPSISSLLVNLEAQVTGNDSRSHAPPVLEVQDEKDDFGDFSSASFSPNMMSQWNGRETEGSVRSSGFADAYFDISRPISRTVYIHAHALLLILLRRFKAAPHLVLAELFPPPSPSLLEQSKTLSLLSRFLSPTIQPVSSWKDLRSILASVVDRFQAGVLAAFESADSRADEGLMSEAAWASWECWNPSQSGSEWELGRVWAEKLEIFYQHGQWDPLQNFTEEGKLAFEGMDGFMSHVIGALQRYGALAIRVFPPDSGVLLAFSDKLASEVVSEYIAPLLTKARGLPLQALFLQAVAASFAQSWRLVDAILELAKSPLASTPGVNGFILTRYQVEDIVFRMFEPHMDEYLDEEIDQVKRAFEIICETWDQKSSSTVAQMDTSPDAQTARFLIFGNPAQVKRTVLASFTDLMLLPVTIVPRTVGAVGAIVHTGGTAAVNGISMLNPARWGAVGTGSGSGYGAPPAKFEEDHDVKRSVLFHSADEDEEEFSLNEKAMPETKGALSFPGRELSLDPTDVNAEQNGRKLETLESLQLMLSLDVALEIIHADREALKRVETFKSYPGTYGHRVRETIEEIFILMLQALSERHVAPGFGRATQQMKLYNPNDAGDSDRVAPLLHFFELVHIGDMIQSMVQVYFDKELASYIDRTDFLNPVVREKKRFENVLDECVAAGLNAGTEVLMSQVEHIIQVKTGPREYYPQEGTIMDLQPTVGCGEAIACLETHCSLLKGSTNKEVLEVFHQEIGIRLHAIVQKHLKRQIISLEGGFQVIADLNAYHAFVTTLRVPLIVGDFANLKMLGHVYIVEDAKDLAQIVRDVTRYGGSFRPEDIYEFIQRRSDWKKIEKTVDKAMYNLSFREDCVVM</sequence>
<gene>
    <name evidence="2" type="ORF">BS47DRAFT_1315564</name>
</gene>
<dbReference type="PANTHER" id="PTHR12100">
    <property type="entry name" value="SEC10"/>
    <property type="match status" value="1"/>
</dbReference>
<proteinExistence type="predicted"/>
<evidence type="ECO:0000313" key="3">
    <source>
        <dbReference type="Proteomes" id="UP000886523"/>
    </source>
</evidence>
<dbReference type="EMBL" id="MU128943">
    <property type="protein sequence ID" value="KAF9516112.1"/>
    <property type="molecule type" value="Genomic_DNA"/>
</dbReference>
<evidence type="ECO:0000259" key="1">
    <source>
        <dbReference type="PROSITE" id="PS50181"/>
    </source>
</evidence>